<dbReference type="PANTHER" id="PTHR46801">
    <property type="entry name" value="OS06G0309200 PROTEIN"/>
    <property type="match status" value="1"/>
</dbReference>
<dbReference type="InterPro" id="IPR001124">
    <property type="entry name" value="Lipid-bd_serum_glycop_C"/>
</dbReference>
<reference evidence="3 4" key="1">
    <citation type="journal article" date="2014" name="Am. J. Bot.">
        <title>Genome assembly and annotation for red clover (Trifolium pratense; Fabaceae).</title>
        <authorList>
            <person name="Istvanek J."/>
            <person name="Jaros M."/>
            <person name="Krenek A."/>
            <person name="Repkova J."/>
        </authorList>
    </citation>
    <scope>NUCLEOTIDE SEQUENCE [LARGE SCALE GENOMIC DNA]</scope>
    <source>
        <strain evidence="4">cv. Tatra</strain>
        <tissue evidence="3">Young leaves</tissue>
    </source>
</reference>
<comment type="caution">
    <text evidence="3">The sequence shown here is derived from an EMBL/GenBank/DDBJ whole genome shotgun (WGS) entry which is preliminary data.</text>
</comment>
<reference evidence="3 4" key="2">
    <citation type="journal article" date="2017" name="Front. Plant Sci.">
        <title>Gene Classification and Mining of Molecular Markers Useful in Red Clover (Trifolium pratense) Breeding.</title>
        <authorList>
            <person name="Istvanek J."/>
            <person name="Dluhosova J."/>
            <person name="Dluhos P."/>
            <person name="Patkova L."/>
            <person name="Nedelnik J."/>
            <person name="Repkova J."/>
        </authorList>
    </citation>
    <scope>NUCLEOTIDE SEQUENCE [LARGE SCALE GENOMIC DNA]</scope>
    <source>
        <strain evidence="4">cv. Tatra</strain>
        <tissue evidence="3">Young leaves</tissue>
    </source>
</reference>
<feature type="non-terminal residue" evidence="3">
    <location>
        <position position="200"/>
    </location>
</feature>
<dbReference type="Gene3D" id="3.15.20.10">
    <property type="entry name" value="Bactericidal permeability-increasing protein, domain 2"/>
    <property type="match status" value="1"/>
</dbReference>
<evidence type="ECO:0000259" key="1">
    <source>
        <dbReference type="Pfam" id="PF02886"/>
    </source>
</evidence>
<dbReference type="EMBL" id="ASHM01036361">
    <property type="protein sequence ID" value="PNX79650.1"/>
    <property type="molecule type" value="Genomic_DNA"/>
</dbReference>
<accession>A0A2K3LM86</accession>
<evidence type="ECO:0000313" key="4">
    <source>
        <dbReference type="Proteomes" id="UP000236291"/>
    </source>
</evidence>
<dbReference type="AlphaFoldDB" id="A0A2K3LM86"/>
<dbReference type="GO" id="GO:0008289">
    <property type="term" value="F:lipid binding"/>
    <property type="evidence" value="ECO:0007669"/>
    <property type="project" value="InterPro"/>
</dbReference>
<dbReference type="PANTHER" id="PTHR46801:SF2">
    <property type="entry name" value="LIPOPOLYSACCHARIDE-BINDING PROTEIN"/>
    <property type="match status" value="1"/>
</dbReference>
<proteinExistence type="predicted"/>
<dbReference type="InterPro" id="IPR017943">
    <property type="entry name" value="Bactericidal_perm-incr_a/b_dom"/>
</dbReference>
<evidence type="ECO:0000313" key="3">
    <source>
        <dbReference type="EMBL" id="PNX79650.1"/>
    </source>
</evidence>
<protein>
    <submittedName>
        <fullName evidence="3">LBP/BPI/CETP family, carboxy-terminal domain protein</fullName>
    </submittedName>
</protein>
<feature type="domain" description="Lipid-binding serum glycoprotein C-terminal" evidence="1">
    <location>
        <begin position="10"/>
        <end position="128"/>
    </location>
</feature>
<dbReference type="EMBL" id="ASHM01035144">
    <property type="protein sequence ID" value="PNX79014.1"/>
    <property type="molecule type" value="Genomic_DNA"/>
</dbReference>
<evidence type="ECO:0000313" key="2">
    <source>
        <dbReference type="EMBL" id="PNX79014.1"/>
    </source>
</evidence>
<dbReference type="Proteomes" id="UP000236291">
    <property type="component" value="Unassembled WGS sequence"/>
</dbReference>
<name>A0A2K3LM86_TRIPR</name>
<dbReference type="InterPro" id="IPR045897">
    <property type="entry name" value="BPI/LBP_pln"/>
</dbReference>
<dbReference type="Pfam" id="PF02886">
    <property type="entry name" value="LBP_BPI_CETP_C"/>
    <property type="match status" value="1"/>
</dbReference>
<dbReference type="STRING" id="57577.A0A2K3LM86"/>
<organism evidence="3 4">
    <name type="scientific">Trifolium pratense</name>
    <name type="common">Red clover</name>
    <dbReference type="NCBI Taxonomy" id="57577"/>
    <lineage>
        <taxon>Eukaryota</taxon>
        <taxon>Viridiplantae</taxon>
        <taxon>Streptophyta</taxon>
        <taxon>Embryophyta</taxon>
        <taxon>Tracheophyta</taxon>
        <taxon>Spermatophyta</taxon>
        <taxon>Magnoliopsida</taxon>
        <taxon>eudicotyledons</taxon>
        <taxon>Gunneridae</taxon>
        <taxon>Pentapetalae</taxon>
        <taxon>rosids</taxon>
        <taxon>fabids</taxon>
        <taxon>Fabales</taxon>
        <taxon>Fabaceae</taxon>
        <taxon>Papilionoideae</taxon>
        <taxon>50 kb inversion clade</taxon>
        <taxon>NPAAA clade</taxon>
        <taxon>Hologalegina</taxon>
        <taxon>IRL clade</taxon>
        <taxon>Trifolieae</taxon>
        <taxon>Trifolium</taxon>
    </lineage>
</organism>
<gene>
    <name evidence="2" type="ORF">L195_g034997</name>
    <name evidence="3" type="ORF">L195_g035636</name>
</gene>
<dbReference type="SUPFAM" id="SSF55394">
    <property type="entry name" value="Bactericidal permeability-increasing protein, BPI"/>
    <property type="match status" value="2"/>
</dbReference>
<sequence length="200" mass="22047">MQIIIDELPDQNLLNTAEWRFVVPQLYKRYPNDDMQINISVSSLPVIQVGYQDIGATLSVDITIDVLEGGEVIPVACISVDVSASCGVEILGNNIAGRLTLQNFSAYLKWSKIGKLHIHLIQVMAANYDGNSLSANRGKAPYIYPTQTRAVGSLSLISSTLKTVVLPYLNLQLKNGFPLPTIDGYGFQNTIILYNYPWIS</sequence>